<dbReference type="Pfam" id="PF09747">
    <property type="entry name" value="CCD97-like_C"/>
    <property type="match status" value="1"/>
</dbReference>
<evidence type="ECO:0000313" key="3">
    <source>
        <dbReference type="EMBL" id="GAU88437.1"/>
    </source>
</evidence>
<dbReference type="AlphaFoldDB" id="A0A1D1UME7"/>
<proteinExistence type="predicted"/>
<feature type="domain" description="CCD97-like C-terminal" evidence="2">
    <location>
        <begin position="98"/>
        <end position="293"/>
    </location>
</feature>
<dbReference type="InterPro" id="IPR018613">
    <property type="entry name" value="Ccdc97-like"/>
</dbReference>
<accession>A0A1D1UME7</accession>
<dbReference type="PANTHER" id="PTHR31840:SF1">
    <property type="entry name" value="COILED-COIL DOMAIN-CONTAINING PROTEIN 97"/>
    <property type="match status" value="1"/>
</dbReference>
<dbReference type="PANTHER" id="PTHR31840">
    <property type="entry name" value="COILED-COIL DOMAIN-CONTAINING PROTEIN 97"/>
    <property type="match status" value="1"/>
</dbReference>
<gene>
    <name evidence="3" type="primary">RvY_01137-1</name>
    <name evidence="3" type="synonym">RvY_01137.1</name>
    <name evidence="3" type="ORF">RvY_01137</name>
</gene>
<feature type="compositionally biased region" description="Basic and acidic residues" evidence="1">
    <location>
        <begin position="211"/>
        <end position="230"/>
    </location>
</feature>
<feature type="compositionally biased region" description="Basic and acidic residues" evidence="1">
    <location>
        <begin position="180"/>
        <end position="189"/>
    </location>
</feature>
<feature type="region of interest" description="Disordered" evidence="1">
    <location>
        <begin position="180"/>
        <end position="240"/>
    </location>
</feature>
<dbReference type="OrthoDB" id="333176at2759"/>
<dbReference type="Proteomes" id="UP000186922">
    <property type="component" value="Unassembled WGS sequence"/>
</dbReference>
<evidence type="ECO:0000259" key="2">
    <source>
        <dbReference type="Pfam" id="PF09747"/>
    </source>
</evidence>
<organism evidence="3 4">
    <name type="scientific">Ramazzottius varieornatus</name>
    <name type="common">Water bear</name>
    <name type="synonym">Tardigrade</name>
    <dbReference type="NCBI Taxonomy" id="947166"/>
    <lineage>
        <taxon>Eukaryota</taxon>
        <taxon>Metazoa</taxon>
        <taxon>Ecdysozoa</taxon>
        <taxon>Tardigrada</taxon>
        <taxon>Eutardigrada</taxon>
        <taxon>Parachela</taxon>
        <taxon>Hypsibioidea</taxon>
        <taxon>Ramazzottiidae</taxon>
        <taxon>Ramazzottius</taxon>
    </lineage>
</organism>
<feature type="region of interest" description="Disordered" evidence="1">
    <location>
        <begin position="272"/>
        <end position="296"/>
    </location>
</feature>
<reference evidence="3 4" key="1">
    <citation type="journal article" date="2016" name="Nat. Commun.">
        <title>Extremotolerant tardigrade genome and improved radiotolerance of human cultured cells by tardigrade-unique protein.</title>
        <authorList>
            <person name="Hashimoto T."/>
            <person name="Horikawa D.D."/>
            <person name="Saito Y."/>
            <person name="Kuwahara H."/>
            <person name="Kozuka-Hata H."/>
            <person name="Shin-I T."/>
            <person name="Minakuchi Y."/>
            <person name="Ohishi K."/>
            <person name="Motoyama A."/>
            <person name="Aizu T."/>
            <person name="Enomoto A."/>
            <person name="Kondo K."/>
            <person name="Tanaka S."/>
            <person name="Hara Y."/>
            <person name="Koshikawa S."/>
            <person name="Sagara H."/>
            <person name="Miura T."/>
            <person name="Yokobori S."/>
            <person name="Miyagawa K."/>
            <person name="Suzuki Y."/>
            <person name="Kubo T."/>
            <person name="Oyama M."/>
            <person name="Kohara Y."/>
            <person name="Fujiyama A."/>
            <person name="Arakawa K."/>
            <person name="Katayama T."/>
            <person name="Toyoda A."/>
            <person name="Kunieda T."/>
        </authorList>
    </citation>
    <scope>NUCLEOTIDE SEQUENCE [LARGE SCALE GENOMIC DNA]</scope>
    <source>
        <strain evidence="3 4">YOKOZUNA-1</strain>
    </source>
</reference>
<feature type="compositionally biased region" description="Acidic residues" evidence="1">
    <location>
        <begin position="282"/>
        <end position="296"/>
    </location>
</feature>
<dbReference type="STRING" id="947166.A0A1D1UME7"/>
<feature type="compositionally biased region" description="Acidic residues" evidence="1">
    <location>
        <begin position="193"/>
        <end position="210"/>
    </location>
</feature>
<name>A0A1D1UME7_RAMVA</name>
<dbReference type="EMBL" id="BDGG01000001">
    <property type="protein sequence ID" value="GAU88437.1"/>
    <property type="molecule type" value="Genomic_DNA"/>
</dbReference>
<dbReference type="InterPro" id="IPR040233">
    <property type="entry name" value="CCD97-like_C"/>
</dbReference>
<evidence type="ECO:0000313" key="4">
    <source>
        <dbReference type="Proteomes" id="UP000186922"/>
    </source>
</evidence>
<protein>
    <recommendedName>
        <fullName evidence="2">CCD97-like C-terminal domain-containing protein</fullName>
    </recommendedName>
</protein>
<comment type="caution">
    <text evidence="3">The sequence shown here is derived from an EMBL/GenBank/DDBJ whole genome shotgun (WGS) entry which is preliminary data.</text>
</comment>
<sequence length="296" mass="35136">MEPCTKEMLNRVASLSSDDVRFRNQARDEPELTYVEKMDIVSKVLHTPSNFLFRFGPYLNSADLEHFEQFSGDPDVAHQLQDLRKQLNSDRMRTLIRNRRFASIDSLTTAGYFDESEMQRRDPLLYEELVEKHMTPEEKLEVQRLRDIRERAEKRDSEQRHPFADILMESLIEKPEVDAYRERQREKEQGQTQEEEKDTSDEEGDAEDESTEIRKKVDSLHLESTDRAEPPEVPLDDEERALLREEFRQIMQERFLEGKDSDFLDYGAIDQNAALDRSDEFLRDEEDRYFDDEEPS</sequence>
<keyword evidence="4" id="KW-1185">Reference proteome</keyword>
<evidence type="ECO:0000256" key="1">
    <source>
        <dbReference type="SAM" id="MobiDB-lite"/>
    </source>
</evidence>